<evidence type="ECO:0000313" key="5">
    <source>
        <dbReference type="Proteomes" id="UP000196074"/>
    </source>
</evidence>
<dbReference type="RefSeq" id="WP_016250435.1">
    <property type="nucleotide sequence ID" value="NZ_CP010059.1"/>
</dbReference>
<evidence type="ECO:0000313" key="3">
    <source>
        <dbReference type="EMBL" id="OUQ11408.1"/>
    </source>
</evidence>
<keyword evidence="1" id="KW-0812">Transmembrane</keyword>
<dbReference type="Proteomes" id="UP000196074">
    <property type="component" value="Unassembled WGS sequence"/>
</dbReference>
<dbReference type="EMBL" id="NIBL01000002">
    <property type="protein sequence ID" value="OUZ17877.1"/>
    <property type="molecule type" value="Genomic_DNA"/>
</dbReference>
<organism evidence="3 5">
    <name type="scientific">Enterococcus cecorum</name>
    <dbReference type="NCBI Taxonomy" id="44008"/>
    <lineage>
        <taxon>Bacteria</taxon>
        <taxon>Bacillati</taxon>
        <taxon>Bacillota</taxon>
        <taxon>Bacilli</taxon>
        <taxon>Lactobacillales</taxon>
        <taxon>Enterococcaceae</taxon>
        <taxon>Enterococcus</taxon>
    </lineage>
</organism>
<keyword evidence="1" id="KW-0472">Membrane</keyword>
<feature type="transmembrane region" description="Helical" evidence="1">
    <location>
        <begin position="21"/>
        <end position="38"/>
    </location>
</feature>
<reference evidence="3" key="3">
    <citation type="journal article" date="2018" name="BMC Genomics">
        <title>Whole genome sequencing and function prediction of 133 gut anaerobes isolated from chicken caecum in pure cultures.</title>
        <authorList>
            <person name="Medvecky M."/>
            <person name="Cejkova D."/>
            <person name="Polansky O."/>
            <person name="Karasova D."/>
            <person name="Kubasova T."/>
            <person name="Cizek A."/>
            <person name="Rychlik I."/>
        </authorList>
    </citation>
    <scope>NUCLEOTIDE SEQUENCE</scope>
    <source>
        <strain evidence="3">An144</strain>
    </source>
</reference>
<evidence type="ECO:0000313" key="2">
    <source>
        <dbReference type="EMBL" id="MDT2796617.1"/>
    </source>
</evidence>
<comment type="caution">
    <text evidence="3">The sequence shown here is derived from an EMBL/GenBank/DDBJ whole genome shotgun (WGS) entry which is preliminary data.</text>
</comment>
<gene>
    <name evidence="4" type="ORF">A5869_001349</name>
    <name evidence="3" type="ORF">B5E88_02840</name>
    <name evidence="2" type="ORF">P7H47_05085</name>
</gene>
<feature type="transmembrane region" description="Helical" evidence="1">
    <location>
        <begin position="88"/>
        <end position="108"/>
    </location>
</feature>
<proteinExistence type="predicted"/>
<evidence type="ECO:0000313" key="6">
    <source>
        <dbReference type="Proteomes" id="UP000196503"/>
    </source>
</evidence>
<dbReference type="Proteomes" id="UP001255696">
    <property type="component" value="Unassembled WGS sequence"/>
</dbReference>
<dbReference type="GeneID" id="60870546"/>
<evidence type="ECO:0000256" key="1">
    <source>
        <dbReference type="SAM" id="Phobius"/>
    </source>
</evidence>
<sequence length="164" mass="19284">MVNQEKIALKQRRQETSLNTMYFNRYLLIRYMTAAYFFSNMHWAFLLIGYHQMTAIIPITLFLVGILVVIEQVKKYWHKESRLPFAKYYYYAQGLVNLVGILSYLTPFSDQLFPFMSAKGMLPMILWLGLGLVGCVILEKRIHAIEQNKDRALTIIKEYEATLK</sequence>
<name>A0A0J0B2F1_9ENTE</name>
<accession>A0A0J0B2F1</accession>
<dbReference type="AlphaFoldDB" id="A0A0J0B2F1"/>
<feature type="transmembrane region" description="Helical" evidence="1">
    <location>
        <begin position="120"/>
        <end position="138"/>
    </location>
</feature>
<evidence type="ECO:0008006" key="7">
    <source>
        <dbReference type="Google" id="ProtNLM"/>
    </source>
</evidence>
<feature type="transmembrane region" description="Helical" evidence="1">
    <location>
        <begin position="44"/>
        <end position="68"/>
    </location>
</feature>
<reference evidence="5" key="1">
    <citation type="submission" date="2017-04" db="EMBL/GenBank/DDBJ databases">
        <title>Function of individual gut microbiota members based on whole genome sequencing of pure cultures obtained from chicken caecum.</title>
        <authorList>
            <person name="Medvecky M."/>
            <person name="Cejkova D."/>
            <person name="Polansky O."/>
            <person name="Karasova D."/>
            <person name="Kubasova T."/>
            <person name="Cizek A."/>
            <person name="Rychlik I."/>
        </authorList>
    </citation>
    <scope>NUCLEOTIDE SEQUENCE [LARGE SCALE GENOMIC DNA]</scope>
    <source>
        <strain evidence="5">An144</strain>
    </source>
</reference>
<dbReference type="EMBL" id="JARQBI010000009">
    <property type="protein sequence ID" value="MDT2796617.1"/>
    <property type="molecule type" value="Genomic_DNA"/>
</dbReference>
<keyword evidence="1" id="KW-1133">Transmembrane helix</keyword>
<dbReference type="EMBL" id="NFLC01000003">
    <property type="protein sequence ID" value="OUQ11408.1"/>
    <property type="molecule type" value="Genomic_DNA"/>
</dbReference>
<dbReference type="Proteomes" id="UP000196503">
    <property type="component" value="Unassembled WGS sequence"/>
</dbReference>
<reference evidence="2" key="4">
    <citation type="submission" date="2023-03" db="EMBL/GenBank/DDBJ databases">
        <authorList>
            <person name="Shen W."/>
            <person name="Cai J."/>
        </authorList>
    </citation>
    <scope>NUCLEOTIDE SEQUENCE</scope>
    <source>
        <strain evidence="2">B245-2</strain>
    </source>
</reference>
<reference evidence="4 6" key="2">
    <citation type="submission" date="2017-05" db="EMBL/GenBank/DDBJ databases">
        <title>The Genome Sequence of Enterococcus faecium 2D5_DIV0622.</title>
        <authorList>
            <consortium name="The Broad Institute Genomics Platform"/>
            <consortium name="The Broad Institute Genomic Center for Infectious Diseases"/>
            <person name="Earl A."/>
            <person name="Manson A."/>
            <person name="Schwartman J."/>
            <person name="Gilmore M."/>
            <person name="Abouelleil A."/>
            <person name="Cao P."/>
            <person name="Chapman S."/>
            <person name="Cusick C."/>
            <person name="Shea T."/>
            <person name="Young S."/>
            <person name="Neafsey D."/>
            <person name="Nusbaum C."/>
            <person name="Birren B."/>
        </authorList>
    </citation>
    <scope>NUCLEOTIDE SEQUENCE [LARGE SCALE GENOMIC DNA]</scope>
    <source>
        <strain evidence="4 6">2D5_DIV0622</strain>
    </source>
</reference>
<protein>
    <recommendedName>
        <fullName evidence="7">PTS cellobiose transporter subunit IIA</fullName>
    </recommendedName>
</protein>
<evidence type="ECO:0000313" key="4">
    <source>
        <dbReference type="EMBL" id="OUZ17877.1"/>
    </source>
</evidence>